<sequence length="427" mass="46437">MQKVGLQFMRKIYSIKNLLNLIIIILIIPNPVFAESIPTNWNGVRPSGMGGAFTATSNDETSVFNNPAGLSETRNPTLKKIVQDINLLDAEVGGNTQMLSNMHSDPTGWGTDFINSAKNNPGKQSYFLFQSFEEIILGAKNSATYLIGFPIRSENKMAFVDTSNPTKAYTVSTTTVSGAFAVAGATQRGLFRYGLSVRPNYRLDYQNNTLDTTNIFSTNDLANVVTNNGQQTTGVGLDAGFTITAADFWFPTFGMALRNIPTGCVNNYINPINQNVETMCGSVRTGGSSNSTTNASNVDPTEVRVGFSLTPRGKISGSKVNLRLSVDVYPLPIQIDGNNYGVDGIDTNRLIHAGAELFFGNVLIQQGFALRAGYMEGGATFGTSLSLALFSIEYSTYLMNDTLPQPNNTTTTKIVERRHLLAISYHW</sequence>
<dbReference type="KEGG" id="saqi:AXG55_03810"/>
<gene>
    <name evidence="1" type="ORF">AXG55_03810</name>
</gene>
<accession>A0A1L4CYR8</accession>
<proteinExistence type="predicted"/>
<name>A0A1L4CYR8_9BACT</name>
<protein>
    <recommendedName>
        <fullName evidence="3">DUF5723 domain-containing protein</fullName>
    </recommendedName>
</protein>
<dbReference type="Gene3D" id="2.40.160.60">
    <property type="entry name" value="Outer membrane protein transport protein (OMPP1/FadL/TodX)"/>
    <property type="match status" value="1"/>
</dbReference>
<reference evidence="1 2" key="1">
    <citation type="submission" date="2016-10" db="EMBL/GenBank/DDBJ databases">
        <title>Silvanigrella aquatica sp. nov., isolated from a freshwater lake located in the Black Forest, Germany, description of Silvanigrellaceae fam. nov., Silvanigrellales ord. nov., reclassification of the order Bdellovibrionales in the class Oligoflexia, reclassification of the families Bacteriovoracaceae and Halobacteriovoraceae in the new order Bacteriovoracales ord. nov., and reclassification of the family Pseudobacteriovoracaceae in the order Oligoflexiales.</title>
        <authorList>
            <person name="Hahn M.W."/>
            <person name="Schmidt J."/>
            <person name="Koll U."/>
            <person name="Rohde M."/>
            <person name="Verbag S."/>
            <person name="Pitt A."/>
            <person name="Nakai R."/>
            <person name="Naganuma T."/>
            <person name="Lang E."/>
        </authorList>
    </citation>
    <scope>NUCLEOTIDE SEQUENCE [LARGE SCALE GENOMIC DNA]</scope>
    <source>
        <strain evidence="1 2">MWH-Nonnen-W8red</strain>
    </source>
</reference>
<evidence type="ECO:0000313" key="1">
    <source>
        <dbReference type="EMBL" id="APJ03080.1"/>
    </source>
</evidence>
<organism evidence="1 2">
    <name type="scientific">Silvanigrella aquatica</name>
    <dbReference type="NCBI Taxonomy" id="1915309"/>
    <lineage>
        <taxon>Bacteria</taxon>
        <taxon>Pseudomonadati</taxon>
        <taxon>Bdellovibrionota</taxon>
        <taxon>Oligoflexia</taxon>
        <taxon>Silvanigrellales</taxon>
        <taxon>Silvanigrellaceae</taxon>
        <taxon>Silvanigrella</taxon>
    </lineage>
</organism>
<keyword evidence="2" id="KW-1185">Reference proteome</keyword>
<dbReference type="AlphaFoldDB" id="A0A1L4CYR8"/>
<dbReference type="Proteomes" id="UP000184731">
    <property type="component" value="Chromosome"/>
</dbReference>
<evidence type="ECO:0000313" key="2">
    <source>
        <dbReference type="Proteomes" id="UP000184731"/>
    </source>
</evidence>
<evidence type="ECO:0008006" key="3">
    <source>
        <dbReference type="Google" id="ProtNLM"/>
    </source>
</evidence>
<dbReference type="EMBL" id="CP017834">
    <property type="protein sequence ID" value="APJ03080.1"/>
    <property type="molecule type" value="Genomic_DNA"/>
</dbReference>
<dbReference type="STRING" id="1915309.AXG55_03810"/>